<dbReference type="AlphaFoldDB" id="A0AB73T1G2"/>
<name>A0AB73T1G2_9FIRM</name>
<organism evidence="1 2">
    <name type="scientific">Murimonas intestini</name>
    <dbReference type="NCBI Taxonomy" id="1337051"/>
    <lineage>
        <taxon>Bacteria</taxon>
        <taxon>Bacillati</taxon>
        <taxon>Bacillota</taxon>
        <taxon>Clostridia</taxon>
        <taxon>Lachnospirales</taxon>
        <taxon>Lachnospiraceae</taxon>
        <taxon>Murimonas</taxon>
    </lineage>
</organism>
<dbReference type="Proteomes" id="UP000245412">
    <property type="component" value="Unassembled WGS sequence"/>
</dbReference>
<dbReference type="Pfam" id="PF20092">
    <property type="entry name" value="DUF6483"/>
    <property type="match status" value="1"/>
</dbReference>
<keyword evidence="2" id="KW-1185">Reference proteome</keyword>
<proteinExistence type="predicted"/>
<protein>
    <submittedName>
        <fullName evidence="1">Uncharacterized protein</fullName>
    </submittedName>
</protein>
<reference evidence="1 2" key="1">
    <citation type="submission" date="2018-05" db="EMBL/GenBank/DDBJ databases">
        <authorList>
            <person name="Goeker M."/>
            <person name="Huntemann M."/>
            <person name="Clum A."/>
            <person name="Pillay M."/>
            <person name="Palaniappan K."/>
            <person name="Varghese N."/>
            <person name="Mikhailova N."/>
            <person name="Stamatis D."/>
            <person name="Reddy T."/>
            <person name="Daum C."/>
            <person name="Shapiro N."/>
            <person name="Ivanova N."/>
            <person name="Kyrpides N."/>
            <person name="Woyke T."/>
        </authorList>
    </citation>
    <scope>NUCLEOTIDE SEQUENCE [LARGE SCALE GENOMIC DNA]</scope>
    <source>
        <strain evidence="1 2">DSM 26524</strain>
    </source>
</reference>
<dbReference type="InterPro" id="IPR045507">
    <property type="entry name" value="DUF6483"/>
</dbReference>
<accession>A0AB73T1G2</accession>
<gene>
    <name evidence="1" type="ORF">C7383_11085</name>
</gene>
<comment type="caution">
    <text evidence="1">The sequence shown here is derived from an EMBL/GenBank/DDBJ whole genome shotgun (WGS) entry which is preliminary data.</text>
</comment>
<evidence type="ECO:0000313" key="1">
    <source>
        <dbReference type="EMBL" id="PWJ74045.1"/>
    </source>
</evidence>
<dbReference type="EMBL" id="QGGY01000010">
    <property type="protein sequence ID" value="PWJ74045.1"/>
    <property type="molecule type" value="Genomic_DNA"/>
</dbReference>
<dbReference type="RefSeq" id="WP_109747385.1">
    <property type="nucleotide sequence ID" value="NZ_CABJAT010000008.1"/>
</dbReference>
<sequence length="126" mass="14614">MDFEQDYIMRMIKQMIRALAVVIFGKKFQEDEIEEAWTTEGGMNEKELMKMADAGRINEAENILLESLDTSRKSDLRAALIFYDHINDFSDDFLEEHNYSREEIKDGIKSVVEDFGMMDAVGAMLE</sequence>
<evidence type="ECO:0000313" key="2">
    <source>
        <dbReference type="Proteomes" id="UP000245412"/>
    </source>
</evidence>